<keyword evidence="5 9" id="KW-0819">tRNA processing</keyword>
<proteinExistence type="inferred from homology"/>
<protein>
    <recommendedName>
        <fullName evidence="7 9">tRNA (guanine(26)-N(2))-dimethyltransferase</fullName>
        <ecNumber evidence="7 9">2.1.1.216</ecNumber>
    </recommendedName>
</protein>
<organism evidence="11 12">
    <name type="scientific">Kluyveromyces dobzhanskii CBS 2104</name>
    <dbReference type="NCBI Taxonomy" id="1427455"/>
    <lineage>
        <taxon>Eukaryota</taxon>
        <taxon>Fungi</taxon>
        <taxon>Dikarya</taxon>
        <taxon>Ascomycota</taxon>
        <taxon>Saccharomycotina</taxon>
        <taxon>Saccharomycetes</taxon>
        <taxon>Saccharomycetales</taxon>
        <taxon>Saccharomycetaceae</taxon>
        <taxon>Kluyveromyces</taxon>
    </lineage>
</organism>
<reference evidence="11 12" key="1">
    <citation type="submission" date="2014-03" db="EMBL/GenBank/DDBJ databases">
        <title>The genome of Kluyveromyces dobzhanskii.</title>
        <authorList>
            <person name="Nystedt B."/>
            <person name="Astrom S."/>
        </authorList>
    </citation>
    <scope>NUCLEOTIDE SEQUENCE [LARGE SCALE GENOMIC DNA]</scope>
    <source>
        <strain evidence="11 12">CBS 2104</strain>
    </source>
</reference>
<dbReference type="Pfam" id="PF02005">
    <property type="entry name" value="TRM"/>
    <property type="match status" value="1"/>
</dbReference>
<dbReference type="EC" id="2.1.1.216" evidence="7 9"/>
<keyword evidence="6 9" id="KW-0694">RNA-binding</keyword>
<evidence type="ECO:0000256" key="10">
    <source>
        <dbReference type="SAM" id="MobiDB-lite"/>
    </source>
</evidence>
<dbReference type="AlphaFoldDB" id="A0A0A8LD82"/>
<dbReference type="InterPro" id="IPR042296">
    <property type="entry name" value="tRNA_met_Trm1_C"/>
</dbReference>
<dbReference type="FunFam" id="3.30.56.70:FF:000001">
    <property type="entry name" value="tRNA (guanine(26)-N(2))-dimethyltransferase"/>
    <property type="match status" value="1"/>
</dbReference>
<keyword evidence="12" id="KW-1185">Reference proteome</keyword>
<dbReference type="InterPro" id="IPR029063">
    <property type="entry name" value="SAM-dependent_MTases_sf"/>
</dbReference>
<keyword evidence="4 9" id="KW-0949">S-adenosyl-L-methionine</keyword>
<keyword evidence="1 9" id="KW-0820">tRNA-binding</keyword>
<dbReference type="EMBL" id="CCBQ010000047">
    <property type="protein sequence ID" value="CDO96258.1"/>
    <property type="molecule type" value="Genomic_DNA"/>
</dbReference>
<gene>
    <name evidence="11" type="ORF">KLDO_g4467</name>
</gene>
<dbReference type="GO" id="GO:0005634">
    <property type="term" value="C:nucleus"/>
    <property type="evidence" value="ECO:0007669"/>
    <property type="project" value="TreeGrafter"/>
</dbReference>
<comment type="catalytic activity">
    <reaction evidence="8 9">
        <text>guanosine(26) in tRNA + 2 S-adenosyl-L-methionine = N(2)-dimethylguanosine(26) in tRNA + 2 S-adenosyl-L-homocysteine + 2 H(+)</text>
        <dbReference type="Rhea" id="RHEA:43140"/>
        <dbReference type="Rhea" id="RHEA-COMP:10359"/>
        <dbReference type="Rhea" id="RHEA-COMP:10360"/>
        <dbReference type="ChEBI" id="CHEBI:15378"/>
        <dbReference type="ChEBI" id="CHEBI:57856"/>
        <dbReference type="ChEBI" id="CHEBI:59789"/>
        <dbReference type="ChEBI" id="CHEBI:74269"/>
        <dbReference type="ChEBI" id="CHEBI:74513"/>
        <dbReference type="EC" id="2.1.1.216"/>
    </reaction>
</comment>
<dbReference type="PANTHER" id="PTHR10631:SF3">
    <property type="entry name" value="TRNA (GUANINE(26)-N(2))-DIMETHYLTRANSFERASE"/>
    <property type="match status" value="1"/>
</dbReference>
<evidence type="ECO:0000256" key="9">
    <source>
        <dbReference type="PROSITE-ProRule" id="PRU00958"/>
    </source>
</evidence>
<keyword evidence="2 9" id="KW-0489">Methyltransferase</keyword>
<sequence>MFRAAFQSLKSKIGRKGTLHNTPIDVSQFKIVQEGDAKILFPNEETVFYNPIQQFNRDLSVTCIKALDELYQEEQLERRKLKNKNRKRKTEDVGDESSDIVKKRKLDEKQGSVPVSVGELSTKPYIKILEALSATGLRAIRYAKEIPNVKTVVANDLLPAAVESIKRNVIYNDVSDKVVPNLDDANLLMYRNKGNNVKYHIIDLDPYGTVTPFVDASMQSIEDGGMMLVTCTDLSVLAGNGYPEKCFALYGGVNMAGHDATHESALRLVLNLLGQSAAKYKKTIEPLISLSIDFYVRVFIRVKTSPIEVKNLQSNTMVGYMCSGCGSYHTQPLGRQQERETKKGNKFTKFSLAQGPPVDRHCSYCGSVHHIVGPMYGGPLHNKEFVDRVLRINKEDHKDDTYGTRKRIEGMLTLAKNELSAPFYFTPNSLSSVLKFQVPTLKAVVAGLGSLGFECSLTHAKASSLKTNASWDAIWYVMKKYCIDNNLVNVEKMNKNGNGYKIMTNDSIGKDKDWDEKISFEPNEYSGKFEKLRKLRIVRYQENPTKNWGPKSRPQ</sequence>
<dbReference type="PROSITE" id="PS51626">
    <property type="entry name" value="SAM_MT_TRM1"/>
    <property type="match status" value="1"/>
</dbReference>
<dbReference type="PANTHER" id="PTHR10631">
    <property type="entry name" value="N 2 ,N 2 -DIMETHYLGUANOSINE TRNA METHYLTRANSFERASE"/>
    <property type="match status" value="1"/>
</dbReference>
<evidence type="ECO:0000313" key="11">
    <source>
        <dbReference type="EMBL" id="CDO96258.1"/>
    </source>
</evidence>
<feature type="region of interest" description="Disordered" evidence="10">
    <location>
        <begin position="82"/>
        <end position="107"/>
    </location>
</feature>
<dbReference type="Proteomes" id="UP000031516">
    <property type="component" value="Unassembled WGS sequence"/>
</dbReference>
<evidence type="ECO:0000256" key="4">
    <source>
        <dbReference type="ARBA" id="ARBA00022691"/>
    </source>
</evidence>
<dbReference type="InterPro" id="IPR002905">
    <property type="entry name" value="Trm1"/>
</dbReference>
<dbReference type="GO" id="GO:0160104">
    <property type="term" value="F:tRNA (guanine(26)-N2)-dimethyltransferase activity"/>
    <property type="evidence" value="ECO:0007669"/>
    <property type="project" value="UniProtKB-UniRule"/>
</dbReference>
<dbReference type="GO" id="GO:0000049">
    <property type="term" value="F:tRNA binding"/>
    <property type="evidence" value="ECO:0007669"/>
    <property type="project" value="UniProtKB-UniRule"/>
</dbReference>
<evidence type="ECO:0000256" key="6">
    <source>
        <dbReference type="ARBA" id="ARBA00022884"/>
    </source>
</evidence>
<evidence type="ECO:0000313" key="12">
    <source>
        <dbReference type="Proteomes" id="UP000031516"/>
    </source>
</evidence>
<keyword evidence="3 9" id="KW-0808">Transferase</keyword>
<dbReference type="GO" id="GO:0002940">
    <property type="term" value="P:tRNA N2-guanine methylation"/>
    <property type="evidence" value="ECO:0007669"/>
    <property type="project" value="TreeGrafter"/>
</dbReference>
<evidence type="ECO:0000256" key="7">
    <source>
        <dbReference type="ARBA" id="ARBA00039099"/>
    </source>
</evidence>
<dbReference type="OrthoDB" id="6349953at2759"/>
<dbReference type="Gene3D" id="3.40.50.150">
    <property type="entry name" value="Vaccinia Virus protein VP39"/>
    <property type="match status" value="1"/>
</dbReference>
<comment type="caution">
    <text evidence="11">The sequence shown here is derived from an EMBL/GenBank/DDBJ whole genome shotgun (WGS) entry which is preliminary data.</text>
</comment>
<dbReference type="Gene3D" id="3.30.56.70">
    <property type="entry name" value="N2,N2-dimethylguanosine tRNA methyltransferase, C-terminal domain"/>
    <property type="match status" value="1"/>
</dbReference>
<evidence type="ECO:0000256" key="2">
    <source>
        <dbReference type="ARBA" id="ARBA00022603"/>
    </source>
</evidence>
<evidence type="ECO:0000256" key="5">
    <source>
        <dbReference type="ARBA" id="ARBA00022694"/>
    </source>
</evidence>
<comment type="similarity">
    <text evidence="9">Belongs to the class I-like SAM-binding methyltransferase superfamily. Trm1 family.</text>
</comment>
<evidence type="ECO:0000256" key="8">
    <source>
        <dbReference type="ARBA" id="ARBA00051897"/>
    </source>
</evidence>
<accession>A0A0A8LD82</accession>
<evidence type="ECO:0000256" key="1">
    <source>
        <dbReference type="ARBA" id="ARBA00022555"/>
    </source>
</evidence>
<name>A0A0A8LD82_9SACH</name>
<dbReference type="NCBIfam" id="TIGR00308">
    <property type="entry name" value="TRM1"/>
    <property type="match status" value="1"/>
</dbReference>
<dbReference type="SUPFAM" id="SSF53335">
    <property type="entry name" value="S-adenosyl-L-methionine-dependent methyltransferases"/>
    <property type="match status" value="1"/>
</dbReference>
<evidence type="ECO:0000256" key="3">
    <source>
        <dbReference type="ARBA" id="ARBA00022679"/>
    </source>
</evidence>